<dbReference type="Pfam" id="PF08275">
    <property type="entry name" value="DNAG_N"/>
    <property type="match status" value="1"/>
</dbReference>
<evidence type="ECO:0000256" key="7">
    <source>
        <dbReference type="ARBA" id="ARBA00022771"/>
    </source>
</evidence>
<dbReference type="GO" id="GO:0003899">
    <property type="term" value="F:DNA-directed RNA polymerase activity"/>
    <property type="evidence" value="ECO:0007669"/>
    <property type="project" value="UniProtKB-UniRule"/>
</dbReference>
<dbReference type="CDD" id="cd03364">
    <property type="entry name" value="TOPRIM_DnaG_primases"/>
    <property type="match status" value="1"/>
</dbReference>
<dbReference type="Pfam" id="PF01807">
    <property type="entry name" value="Zn_ribbon_DnaG"/>
    <property type="match status" value="1"/>
</dbReference>
<dbReference type="NCBIfam" id="TIGR01391">
    <property type="entry name" value="dnaG"/>
    <property type="match status" value="1"/>
</dbReference>
<keyword evidence="9" id="KW-0460">Magnesium</keyword>
<evidence type="ECO:0000256" key="4">
    <source>
        <dbReference type="ARBA" id="ARBA00022695"/>
    </source>
</evidence>
<dbReference type="GO" id="GO:0008270">
    <property type="term" value="F:zinc ion binding"/>
    <property type="evidence" value="ECO:0007669"/>
    <property type="project" value="UniProtKB-UniRule"/>
</dbReference>
<evidence type="ECO:0000256" key="15">
    <source>
        <dbReference type="SAM" id="MobiDB-lite"/>
    </source>
</evidence>
<dbReference type="FunFam" id="3.90.580.10:FF:000001">
    <property type="entry name" value="DNA primase"/>
    <property type="match status" value="1"/>
</dbReference>
<evidence type="ECO:0000259" key="16">
    <source>
        <dbReference type="PROSITE" id="PS50880"/>
    </source>
</evidence>
<dbReference type="Pfam" id="PF10410">
    <property type="entry name" value="DnaB_bind"/>
    <property type="match status" value="1"/>
</dbReference>
<evidence type="ECO:0000256" key="1">
    <source>
        <dbReference type="ARBA" id="ARBA00022478"/>
    </source>
</evidence>
<comment type="catalytic activity">
    <reaction evidence="12">
        <text>ssDNA + n NTP = ssDNA/pppN(pN)n-1 hybrid + (n-1) diphosphate.</text>
        <dbReference type="EC" id="2.7.7.101"/>
    </reaction>
</comment>
<dbReference type="InterPro" id="IPR030846">
    <property type="entry name" value="DnaG_bac"/>
</dbReference>
<evidence type="ECO:0000256" key="6">
    <source>
        <dbReference type="ARBA" id="ARBA00022723"/>
    </source>
</evidence>
<feature type="region of interest" description="Disordered" evidence="15">
    <location>
        <begin position="432"/>
        <end position="452"/>
    </location>
</feature>
<keyword evidence="11 12" id="KW-0804">Transcription</keyword>
<comment type="domain">
    <text evidence="12">Contains an N-terminal zinc-binding domain, a central core domain that contains the primase activity, and a C-terminal DnaB-binding domain.</text>
</comment>
<comment type="caution">
    <text evidence="17">The sequence shown here is derived from an EMBL/GenBank/DDBJ whole genome shotgun (WGS) entry which is preliminary data.</text>
</comment>
<keyword evidence="10 12" id="KW-0238">DNA-binding</keyword>
<feature type="domain" description="Toprim" evidence="16">
    <location>
        <begin position="259"/>
        <end position="340"/>
    </location>
</feature>
<name>A0A831UAU1_GEOME</name>
<evidence type="ECO:0000256" key="10">
    <source>
        <dbReference type="ARBA" id="ARBA00023125"/>
    </source>
</evidence>
<protein>
    <recommendedName>
        <fullName evidence="12 13">DNA primase</fullName>
        <ecNumber evidence="12">2.7.7.101</ecNumber>
    </recommendedName>
</protein>
<dbReference type="Gene3D" id="1.10.860.10">
    <property type="entry name" value="DNAb Helicase, Chain A"/>
    <property type="match status" value="1"/>
</dbReference>
<keyword evidence="4 12" id="KW-0548">Nucleotidyltransferase</keyword>
<reference evidence="17" key="1">
    <citation type="journal article" date="2020" name="mSystems">
        <title>Genome- and Community-Level Interaction Insights into Carbon Utilization and Element Cycling Functions of Hydrothermarchaeota in Hydrothermal Sediment.</title>
        <authorList>
            <person name="Zhou Z."/>
            <person name="Liu Y."/>
            <person name="Xu W."/>
            <person name="Pan J."/>
            <person name="Luo Z.H."/>
            <person name="Li M."/>
        </authorList>
    </citation>
    <scope>NUCLEOTIDE SEQUENCE [LARGE SCALE GENOMIC DNA]</scope>
    <source>
        <strain evidence="17">SpSt-349</strain>
    </source>
</reference>
<dbReference type="PANTHER" id="PTHR30313">
    <property type="entry name" value="DNA PRIMASE"/>
    <property type="match status" value="1"/>
</dbReference>
<dbReference type="SUPFAM" id="SSF57783">
    <property type="entry name" value="Zinc beta-ribbon"/>
    <property type="match status" value="1"/>
</dbReference>
<evidence type="ECO:0000256" key="14">
    <source>
        <dbReference type="PIRSR" id="PIRSR002811-1"/>
    </source>
</evidence>
<dbReference type="GO" id="GO:0000428">
    <property type="term" value="C:DNA-directed RNA polymerase complex"/>
    <property type="evidence" value="ECO:0007669"/>
    <property type="project" value="UniProtKB-KW"/>
</dbReference>
<comment type="similarity">
    <text evidence="12 13">Belongs to the DnaG primase family.</text>
</comment>
<evidence type="ECO:0000313" key="17">
    <source>
        <dbReference type="EMBL" id="HEN40995.1"/>
    </source>
</evidence>
<dbReference type="SUPFAM" id="SSF56731">
    <property type="entry name" value="DNA primase core"/>
    <property type="match status" value="1"/>
</dbReference>
<dbReference type="FunFam" id="3.40.1360.10:FF:000002">
    <property type="entry name" value="DNA primase"/>
    <property type="match status" value="1"/>
</dbReference>
<dbReference type="InterPro" id="IPR016136">
    <property type="entry name" value="DNA_helicase_N/primase_C"/>
</dbReference>
<comment type="function">
    <text evidence="12 13">RNA polymerase that catalyzes the synthesis of short RNA molecules used as primers for DNA polymerase during DNA replication.</text>
</comment>
<dbReference type="EMBL" id="DSOV01000005">
    <property type="protein sequence ID" value="HEN40995.1"/>
    <property type="molecule type" value="Genomic_DNA"/>
</dbReference>
<dbReference type="Gene3D" id="3.90.580.10">
    <property type="entry name" value="Zinc finger, CHC2-type domain"/>
    <property type="match status" value="1"/>
</dbReference>
<keyword evidence="6 12" id="KW-0479">Metal-binding</keyword>
<dbReference type="InterPro" id="IPR034151">
    <property type="entry name" value="TOPRIM_DnaG_bac"/>
</dbReference>
<dbReference type="GO" id="GO:0006269">
    <property type="term" value="P:DNA replication, synthesis of primer"/>
    <property type="evidence" value="ECO:0007669"/>
    <property type="project" value="UniProtKB-UniRule"/>
</dbReference>
<keyword evidence="1 12" id="KW-0240">DNA-directed RNA polymerase</keyword>
<keyword evidence="2 12" id="KW-0639">Primosome</keyword>
<keyword evidence="5 12" id="KW-0235">DNA replication</keyword>
<evidence type="ECO:0000256" key="9">
    <source>
        <dbReference type="ARBA" id="ARBA00022842"/>
    </source>
</evidence>
<dbReference type="InterPro" id="IPR006295">
    <property type="entry name" value="DNA_primase_DnaG"/>
</dbReference>
<feature type="zinc finger region" description="CHC2-type" evidence="12 14">
    <location>
        <begin position="39"/>
        <end position="63"/>
    </location>
</feature>
<dbReference type="Gene3D" id="3.40.1360.10">
    <property type="match status" value="1"/>
</dbReference>
<evidence type="ECO:0000256" key="2">
    <source>
        <dbReference type="ARBA" id="ARBA00022515"/>
    </source>
</evidence>
<accession>A0A831UAU1</accession>
<keyword evidence="8 12" id="KW-0862">Zinc</keyword>
<evidence type="ECO:0000256" key="8">
    <source>
        <dbReference type="ARBA" id="ARBA00022833"/>
    </source>
</evidence>
<dbReference type="InterPro" id="IPR036977">
    <property type="entry name" value="DNA_primase_Znf_CHC2"/>
</dbReference>
<evidence type="ECO:0000256" key="12">
    <source>
        <dbReference type="HAMAP-Rule" id="MF_00974"/>
    </source>
</evidence>
<dbReference type="GO" id="GO:0003677">
    <property type="term" value="F:DNA binding"/>
    <property type="evidence" value="ECO:0007669"/>
    <property type="project" value="UniProtKB-KW"/>
</dbReference>
<dbReference type="Pfam" id="PF13155">
    <property type="entry name" value="Toprim_2"/>
    <property type="match status" value="1"/>
</dbReference>
<dbReference type="PANTHER" id="PTHR30313:SF2">
    <property type="entry name" value="DNA PRIMASE"/>
    <property type="match status" value="1"/>
</dbReference>
<dbReference type="PIRSF" id="PIRSF002811">
    <property type="entry name" value="DnaG"/>
    <property type="match status" value="1"/>
</dbReference>
<dbReference type="GO" id="GO:0005737">
    <property type="term" value="C:cytoplasm"/>
    <property type="evidence" value="ECO:0007669"/>
    <property type="project" value="TreeGrafter"/>
</dbReference>
<evidence type="ECO:0000256" key="11">
    <source>
        <dbReference type="ARBA" id="ARBA00023163"/>
    </source>
</evidence>
<dbReference type="SMART" id="SM00493">
    <property type="entry name" value="TOPRIM"/>
    <property type="match status" value="1"/>
</dbReference>
<dbReference type="EC" id="2.7.7.101" evidence="12"/>
<dbReference type="AlphaFoldDB" id="A0A831UAU1"/>
<keyword evidence="3 12" id="KW-0808">Transferase</keyword>
<dbReference type="HAMAP" id="MF_00974">
    <property type="entry name" value="DNA_primase_DnaG"/>
    <property type="match status" value="1"/>
</dbReference>
<dbReference type="InterPro" id="IPR050219">
    <property type="entry name" value="DnaG_primase"/>
</dbReference>
<dbReference type="PROSITE" id="PS50880">
    <property type="entry name" value="TOPRIM"/>
    <property type="match status" value="1"/>
</dbReference>
<dbReference type="InterPro" id="IPR013264">
    <property type="entry name" value="DNAG_N"/>
</dbReference>
<comment type="cofactor">
    <cofactor evidence="12 13 14">
        <name>Zn(2+)</name>
        <dbReference type="ChEBI" id="CHEBI:29105"/>
    </cofactor>
    <text evidence="12 13 14">Binds 1 zinc ion per monomer.</text>
</comment>
<dbReference type="InterPro" id="IPR037068">
    <property type="entry name" value="DNA_primase_core_N_sf"/>
</dbReference>
<dbReference type="GO" id="GO:1990077">
    <property type="term" value="C:primosome complex"/>
    <property type="evidence" value="ECO:0007669"/>
    <property type="project" value="UniProtKB-KW"/>
</dbReference>
<dbReference type="InterPro" id="IPR002694">
    <property type="entry name" value="Znf_CHC2"/>
</dbReference>
<keyword evidence="7 12" id="KW-0863">Zinc-finger</keyword>
<gene>
    <name evidence="12" type="primary">dnaG</name>
    <name evidence="17" type="ORF">ENQ87_01280</name>
</gene>
<dbReference type="InterPro" id="IPR019475">
    <property type="entry name" value="DNA_primase_DnaB-bd"/>
</dbReference>
<sequence>MSLIPDDKIREVRERASILDVVSDYVSLRKSGANYQGLCPFHGEKTPSFNVNPARGIFHCFGCGVGGNAITFIARMEGLSFPEAVKFLAKRVGVEIEDRPFSAAEKRRQDEREELYGVVEMAVGLYREALERSEEGAVARRYLEGRGVDKATAEAYRLGFAPDRWDFLTRHLQHRSVSLELAEKLGLVRRRDGGGFYDTFRNRLLFTIADSHGRAIGFGGRVLDDSLPKYINSPESPIYRKSDVLFGVSLAKGAMRETGSAIVVEGYFDHLALHQAGVRNVVATCGTALTEGHIKLLKRYAGKVYTLFDADSAGRKATLRAMDLCLDAGFPVQVVELTAGEDPDSFIRKEGVAAFSDRLAKARPVLDYFFRQLLREGDTGTIEGKVKVIEELTPRLAKVANAIERELYVREIARVLGVDVRSLARRIGGAPASVAPRDCRSAAGPRRQQGASPEEMLLSLMGRYPEVAERVRVHGPGRIFGPRFLPVAEAILERLGSGKAVEWSELLDLVEAPEERGRIAAFLVNDDHLADVDVHKAFDQCRAALERNSLGRLKELARELAAAEPDTPRYRELLAEIDALRNRKSQLS</sequence>
<evidence type="ECO:0000256" key="3">
    <source>
        <dbReference type="ARBA" id="ARBA00022679"/>
    </source>
</evidence>
<dbReference type="FunFam" id="3.90.980.10:FF:000001">
    <property type="entry name" value="DNA primase"/>
    <property type="match status" value="1"/>
</dbReference>
<comment type="subunit">
    <text evidence="12">Monomer. Interacts with DnaB.</text>
</comment>
<dbReference type="Gene3D" id="3.90.980.10">
    <property type="entry name" value="DNA primase, catalytic core, N-terminal domain"/>
    <property type="match status" value="1"/>
</dbReference>
<evidence type="ECO:0000256" key="13">
    <source>
        <dbReference type="PIRNR" id="PIRNR002811"/>
    </source>
</evidence>
<proteinExistence type="inferred from homology"/>
<dbReference type="SMART" id="SM00400">
    <property type="entry name" value="ZnF_CHCC"/>
    <property type="match status" value="1"/>
</dbReference>
<dbReference type="Gene3D" id="1.20.50.20">
    <property type="entry name" value="DnaG, RNA polymerase domain, helical bundle"/>
    <property type="match status" value="1"/>
</dbReference>
<evidence type="ECO:0000256" key="5">
    <source>
        <dbReference type="ARBA" id="ARBA00022705"/>
    </source>
</evidence>
<dbReference type="InterPro" id="IPR006171">
    <property type="entry name" value="TOPRIM_dom"/>
</dbReference>
<organism evidence="17">
    <name type="scientific">Geobacter metallireducens</name>
    <dbReference type="NCBI Taxonomy" id="28232"/>
    <lineage>
        <taxon>Bacteria</taxon>
        <taxon>Pseudomonadati</taxon>
        <taxon>Thermodesulfobacteriota</taxon>
        <taxon>Desulfuromonadia</taxon>
        <taxon>Geobacterales</taxon>
        <taxon>Geobacteraceae</taxon>
        <taxon>Geobacter</taxon>
    </lineage>
</organism>